<gene>
    <name evidence="3" type="ORF">AKAW2_50122S</name>
</gene>
<dbReference type="InterPro" id="IPR013087">
    <property type="entry name" value="Znf_C2H2_type"/>
</dbReference>
<accession>A0A7R7WBK2</accession>
<feature type="region of interest" description="Disordered" evidence="1">
    <location>
        <begin position="95"/>
        <end position="131"/>
    </location>
</feature>
<feature type="compositionally biased region" description="Polar residues" evidence="1">
    <location>
        <begin position="115"/>
        <end position="131"/>
    </location>
</feature>
<dbReference type="AlphaFoldDB" id="A0A7R7WBK2"/>
<sequence>MLTSRQKEIRINDLLNSAPAKVPDGDNFCDDTWPPSGFPGNIPRHSATTYENQRESGGVRKRITKAYGCPMIGCSGVYPTYAKLMNHFRKVHLTGATEGGQSRPKVQNYHHRNPDNQPAATNSCKSQRTAL</sequence>
<evidence type="ECO:0000256" key="1">
    <source>
        <dbReference type="SAM" id="MobiDB-lite"/>
    </source>
</evidence>
<dbReference type="KEGG" id="aluc:AKAW2_50122S"/>
<evidence type="ECO:0000259" key="2">
    <source>
        <dbReference type="PROSITE" id="PS00028"/>
    </source>
</evidence>
<dbReference type="GeneID" id="64961102"/>
<feature type="region of interest" description="Disordered" evidence="1">
    <location>
        <begin position="35"/>
        <end position="57"/>
    </location>
</feature>
<feature type="domain" description="C2H2-type" evidence="2">
    <location>
        <begin position="69"/>
        <end position="92"/>
    </location>
</feature>
<protein>
    <recommendedName>
        <fullName evidence="2">C2H2-type domain-containing protein</fullName>
    </recommendedName>
</protein>
<name>A0A7R7WBK2_ASPKA</name>
<dbReference type="PROSITE" id="PS00028">
    <property type="entry name" value="ZINC_FINGER_C2H2_1"/>
    <property type="match status" value="1"/>
</dbReference>
<dbReference type="Proteomes" id="UP000661280">
    <property type="component" value="Chromosome 5"/>
</dbReference>
<reference evidence="3" key="1">
    <citation type="submission" date="2021-01" db="EMBL/GenBank/DDBJ databases">
        <authorList>
            <consortium name="Aspergillus luchuensis mut. kawachii IFO 4304 genome sequencing consortium"/>
            <person name="Kazuki M."/>
            <person name="Futagami T."/>
        </authorList>
    </citation>
    <scope>NUCLEOTIDE SEQUENCE</scope>
    <source>
        <strain evidence="3">IFO 4308</strain>
    </source>
</reference>
<keyword evidence="4" id="KW-1185">Reference proteome</keyword>
<reference evidence="3" key="2">
    <citation type="submission" date="2021-02" db="EMBL/GenBank/DDBJ databases">
        <title>Aspergillus luchuensis mut. kawachii IFO 4304 genome sequence.</title>
        <authorList>
            <person name="Mori K."/>
            <person name="Kadooka C."/>
            <person name="Goto M."/>
            <person name="Futagami T."/>
        </authorList>
    </citation>
    <scope>NUCLEOTIDE SEQUENCE</scope>
    <source>
        <strain evidence="3">IFO 4308</strain>
    </source>
</reference>
<proteinExistence type="predicted"/>
<evidence type="ECO:0000313" key="3">
    <source>
        <dbReference type="EMBL" id="BCR99779.1"/>
    </source>
</evidence>
<evidence type="ECO:0000313" key="4">
    <source>
        <dbReference type="Proteomes" id="UP000661280"/>
    </source>
</evidence>
<dbReference type="RefSeq" id="XP_041543542.1">
    <property type="nucleotide sequence ID" value="XM_041689904.1"/>
</dbReference>
<organism evidence="3 4">
    <name type="scientific">Aspergillus kawachii</name>
    <name type="common">White koji mold</name>
    <name type="synonym">Aspergillus awamori var. kawachi</name>
    <dbReference type="NCBI Taxonomy" id="1069201"/>
    <lineage>
        <taxon>Eukaryota</taxon>
        <taxon>Fungi</taxon>
        <taxon>Dikarya</taxon>
        <taxon>Ascomycota</taxon>
        <taxon>Pezizomycotina</taxon>
        <taxon>Eurotiomycetes</taxon>
        <taxon>Eurotiomycetidae</taxon>
        <taxon>Eurotiales</taxon>
        <taxon>Aspergillaceae</taxon>
        <taxon>Aspergillus</taxon>
        <taxon>Aspergillus subgen. Circumdati</taxon>
    </lineage>
</organism>
<dbReference type="EMBL" id="AP024429">
    <property type="protein sequence ID" value="BCR99779.1"/>
    <property type="molecule type" value="Genomic_DNA"/>
</dbReference>